<accession>A0ABZ2W7Z6</accession>
<evidence type="ECO:0000256" key="1">
    <source>
        <dbReference type="ARBA" id="ARBA00004948"/>
    </source>
</evidence>
<keyword evidence="5" id="KW-1185">Reference proteome</keyword>
<dbReference type="RefSeq" id="WP_241965937.1">
    <property type="nucleotide sequence ID" value="NZ_CP133006.1"/>
</dbReference>
<dbReference type="Proteomes" id="UP001468345">
    <property type="component" value="Chromosome"/>
</dbReference>
<keyword evidence="2" id="KW-0784">Thiamine biosynthesis</keyword>
<dbReference type="CDD" id="cd00564">
    <property type="entry name" value="TMP_TenI"/>
    <property type="match status" value="1"/>
</dbReference>
<sequence>MRKLFVAITQYDYLSKQDAKHYQHIEQYIDYLIVRTPMPTTMLVSWITDLIQYGFPKDKVIIHDNVCVLRRCDLKAIHFRECDARVKRFKYKQPEIQVSMSTHSQMAIRYAEQLNLDFVLFGHVFETNSKAGKMPRTTAEIIEAVNSNIPVIALGGINQQTLKQLPKGFNGIAGISIFQRKSNTNIGRLKEVWTEYV</sequence>
<gene>
    <name evidence="4" type="ORF">SHJJP9002_000119</name>
</gene>
<organism evidence="4 5">
    <name type="scientific">Staphylococcus casei</name>
    <dbReference type="NCBI Taxonomy" id="201828"/>
    <lineage>
        <taxon>Bacteria</taxon>
        <taxon>Bacillati</taxon>
        <taxon>Bacillota</taxon>
        <taxon>Bacilli</taxon>
        <taxon>Bacillales</taxon>
        <taxon>Staphylococcaceae</taxon>
        <taxon>Staphylococcus</taxon>
    </lineage>
</organism>
<dbReference type="InterPro" id="IPR036206">
    <property type="entry name" value="ThiamineP_synth_sf"/>
</dbReference>
<evidence type="ECO:0000313" key="4">
    <source>
        <dbReference type="EMBL" id="WZG08250.1"/>
    </source>
</evidence>
<dbReference type="EMBL" id="CP133006">
    <property type="protein sequence ID" value="WZG08250.1"/>
    <property type="molecule type" value="Genomic_DNA"/>
</dbReference>
<protein>
    <submittedName>
        <fullName evidence="4">Thiamine phosphate synthase</fullName>
    </submittedName>
</protein>
<dbReference type="PANTHER" id="PTHR20857:SF15">
    <property type="entry name" value="THIAMINE-PHOSPHATE SYNTHASE"/>
    <property type="match status" value="1"/>
</dbReference>
<dbReference type="PANTHER" id="PTHR20857">
    <property type="entry name" value="THIAMINE-PHOSPHATE PYROPHOSPHORYLASE"/>
    <property type="match status" value="1"/>
</dbReference>
<evidence type="ECO:0000259" key="3">
    <source>
        <dbReference type="Pfam" id="PF02581"/>
    </source>
</evidence>
<dbReference type="InterPro" id="IPR013785">
    <property type="entry name" value="Aldolase_TIM"/>
</dbReference>
<evidence type="ECO:0000256" key="2">
    <source>
        <dbReference type="ARBA" id="ARBA00022977"/>
    </source>
</evidence>
<dbReference type="SUPFAM" id="SSF51391">
    <property type="entry name" value="Thiamin phosphate synthase"/>
    <property type="match status" value="1"/>
</dbReference>
<dbReference type="InterPro" id="IPR022998">
    <property type="entry name" value="ThiamineP_synth_TenI"/>
</dbReference>
<dbReference type="Gene3D" id="3.20.20.70">
    <property type="entry name" value="Aldolase class I"/>
    <property type="match status" value="1"/>
</dbReference>
<dbReference type="Pfam" id="PF02581">
    <property type="entry name" value="TMP-TENI"/>
    <property type="match status" value="1"/>
</dbReference>
<proteinExistence type="predicted"/>
<comment type="pathway">
    <text evidence="1">Cofactor biosynthesis; thiamine diphosphate biosynthesis.</text>
</comment>
<reference evidence="4 5" key="1">
    <citation type="journal article" date="2024" name="ISME J.">
        <title>Staphylococcus epidermidis bacteriocin A37 kills natural competitors with a unique mechanism of action.</title>
        <authorList>
            <person name="Puls J.S."/>
            <person name="Winnerling B."/>
            <person name="Power J.J."/>
            <person name="Kruger A.M."/>
            <person name="Brajtenbach D."/>
            <person name="Johnson M."/>
            <person name="Bilici K."/>
            <person name="Camus L."/>
            <person name="Fliesswasser T."/>
            <person name="Schneider T."/>
            <person name="Sahl H.G."/>
            <person name="Ghosal D."/>
            <person name="Kubitscheck U."/>
            <person name="Heilbronner S."/>
            <person name="Grein F."/>
        </authorList>
    </citation>
    <scope>NUCLEOTIDE SEQUENCE [LARGE SCALE GENOMIC DNA]</scope>
    <source>
        <strain evidence="4 5">SCK7</strain>
    </source>
</reference>
<evidence type="ECO:0000313" key="5">
    <source>
        <dbReference type="Proteomes" id="UP001468345"/>
    </source>
</evidence>
<name>A0ABZ2W7Z6_9STAP</name>
<feature type="domain" description="Thiamine phosphate synthase/TenI" evidence="3">
    <location>
        <begin position="59"/>
        <end position="176"/>
    </location>
</feature>